<accession>A0A3B1BBG3</accession>
<protein>
    <submittedName>
        <fullName evidence="1">Uncharacterized protein</fullName>
    </submittedName>
</protein>
<name>A0A3B1BBG3_9ZZZZ</name>
<dbReference type="EMBL" id="UOFV01000307">
    <property type="protein sequence ID" value="VAX02357.1"/>
    <property type="molecule type" value="Genomic_DNA"/>
</dbReference>
<reference evidence="1" key="1">
    <citation type="submission" date="2018-06" db="EMBL/GenBank/DDBJ databases">
        <authorList>
            <person name="Zhirakovskaya E."/>
        </authorList>
    </citation>
    <scope>NUCLEOTIDE SEQUENCE</scope>
</reference>
<proteinExistence type="predicted"/>
<gene>
    <name evidence="1" type="ORF">MNBD_GAMMA19-2054</name>
</gene>
<evidence type="ECO:0000313" key="1">
    <source>
        <dbReference type="EMBL" id="VAX02357.1"/>
    </source>
</evidence>
<sequence>MVTGVRFMKAYFMWCAGLLLAGLLLGAAQAQAVEAEGTSPINGPVGVAKRLALQDAIRQALLQ</sequence>
<feature type="non-terminal residue" evidence="1">
    <location>
        <position position="63"/>
    </location>
</feature>
<dbReference type="AlphaFoldDB" id="A0A3B1BBG3"/>
<organism evidence="1">
    <name type="scientific">hydrothermal vent metagenome</name>
    <dbReference type="NCBI Taxonomy" id="652676"/>
    <lineage>
        <taxon>unclassified sequences</taxon>
        <taxon>metagenomes</taxon>
        <taxon>ecological metagenomes</taxon>
    </lineage>
</organism>